<gene>
    <name evidence="1" type="ORF">AAFF_G00184820</name>
</gene>
<dbReference type="EMBL" id="JAINUG010000247">
    <property type="protein sequence ID" value="KAJ8385528.1"/>
    <property type="molecule type" value="Genomic_DNA"/>
</dbReference>
<proteinExistence type="predicted"/>
<dbReference type="AlphaFoldDB" id="A0AAD7W6T8"/>
<comment type="caution">
    <text evidence="1">The sequence shown here is derived from an EMBL/GenBank/DDBJ whole genome shotgun (WGS) entry which is preliminary data.</text>
</comment>
<sequence>MFIPMIHIPVFQTVCASKLRLRLWPVGRGVVPPRLSNGGVCGSAAAPRLVFPRRSFASRYPPRGRTGSHVGGHMTLARATQSGSLGGRGAMPECGHRSGRLLVLGAGSGAADTDVWIGEGEGDDIMALSLLTPAAANTAAQAGGASLQWRLMGYHDGPGPSCLTPELKCFHLRAPGQ</sequence>
<evidence type="ECO:0000313" key="2">
    <source>
        <dbReference type="Proteomes" id="UP001221898"/>
    </source>
</evidence>
<organism evidence="1 2">
    <name type="scientific">Aldrovandia affinis</name>
    <dbReference type="NCBI Taxonomy" id="143900"/>
    <lineage>
        <taxon>Eukaryota</taxon>
        <taxon>Metazoa</taxon>
        <taxon>Chordata</taxon>
        <taxon>Craniata</taxon>
        <taxon>Vertebrata</taxon>
        <taxon>Euteleostomi</taxon>
        <taxon>Actinopterygii</taxon>
        <taxon>Neopterygii</taxon>
        <taxon>Teleostei</taxon>
        <taxon>Notacanthiformes</taxon>
        <taxon>Halosauridae</taxon>
        <taxon>Aldrovandia</taxon>
    </lineage>
</organism>
<accession>A0AAD7W6T8</accession>
<keyword evidence="2" id="KW-1185">Reference proteome</keyword>
<evidence type="ECO:0000313" key="1">
    <source>
        <dbReference type="EMBL" id="KAJ8385528.1"/>
    </source>
</evidence>
<protein>
    <submittedName>
        <fullName evidence="1">Uncharacterized protein</fullName>
    </submittedName>
</protein>
<name>A0AAD7W6T8_9TELE</name>
<reference evidence="1" key="1">
    <citation type="journal article" date="2023" name="Science">
        <title>Genome structures resolve the early diversification of teleost fishes.</title>
        <authorList>
            <person name="Parey E."/>
            <person name="Louis A."/>
            <person name="Montfort J."/>
            <person name="Bouchez O."/>
            <person name="Roques C."/>
            <person name="Iampietro C."/>
            <person name="Lluch J."/>
            <person name="Castinel A."/>
            <person name="Donnadieu C."/>
            <person name="Desvignes T."/>
            <person name="Floi Bucao C."/>
            <person name="Jouanno E."/>
            <person name="Wen M."/>
            <person name="Mejri S."/>
            <person name="Dirks R."/>
            <person name="Jansen H."/>
            <person name="Henkel C."/>
            <person name="Chen W.J."/>
            <person name="Zahm M."/>
            <person name="Cabau C."/>
            <person name="Klopp C."/>
            <person name="Thompson A.W."/>
            <person name="Robinson-Rechavi M."/>
            <person name="Braasch I."/>
            <person name="Lecointre G."/>
            <person name="Bobe J."/>
            <person name="Postlethwait J.H."/>
            <person name="Berthelot C."/>
            <person name="Roest Crollius H."/>
            <person name="Guiguen Y."/>
        </authorList>
    </citation>
    <scope>NUCLEOTIDE SEQUENCE</scope>
    <source>
        <strain evidence="1">NC1722</strain>
    </source>
</reference>
<dbReference type="Proteomes" id="UP001221898">
    <property type="component" value="Unassembled WGS sequence"/>
</dbReference>